<feature type="site" description="Electron transfer via tryptophanyl radical" evidence="6">
    <location>
        <position position="402"/>
    </location>
</feature>
<dbReference type="NCBIfam" id="TIGR02765">
    <property type="entry name" value="crypto_DASH"/>
    <property type="match status" value="1"/>
</dbReference>
<name>A0A835ZER2_9STRA</name>
<keyword evidence="10" id="KW-0456">Lyase</keyword>
<dbReference type="EMBL" id="JAFCMP010000088">
    <property type="protein sequence ID" value="KAG5187593.1"/>
    <property type="molecule type" value="Genomic_DNA"/>
</dbReference>
<accession>A0A835ZER2</accession>
<dbReference type="GO" id="GO:0003677">
    <property type="term" value="F:DNA binding"/>
    <property type="evidence" value="ECO:0007669"/>
    <property type="project" value="TreeGrafter"/>
</dbReference>
<dbReference type="PANTHER" id="PTHR11455">
    <property type="entry name" value="CRYPTOCHROME"/>
    <property type="match status" value="1"/>
</dbReference>
<dbReference type="InterPro" id="IPR005101">
    <property type="entry name" value="Cryptochr/Photolyase_FAD-bd"/>
</dbReference>
<organism evidence="10 11">
    <name type="scientific">Tribonema minus</name>
    <dbReference type="NCBI Taxonomy" id="303371"/>
    <lineage>
        <taxon>Eukaryota</taxon>
        <taxon>Sar</taxon>
        <taxon>Stramenopiles</taxon>
        <taxon>Ochrophyta</taxon>
        <taxon>PX clade</taxon>
        <taxon>Xanthophyceae</taxon>
        <taxon>Tribonematales</taxon>
        <taxon>Tribonemataceae</taxon>
        <taxon>Tribonema</taxon>
    </lineage>
</organism>
<feature type="binding site" evidence="5">
    <location>
        <begin position="277"/>
        <end position="281"/>
    </location>
    <ligand>
        <name>FAD</name>
        <dbReference type="ChEBI" id="CHEBI:57692"/>
    </ligand>
</feature>
<evidence type="ECO:0000259" key="9">
    <source>
        <dbReference type="PROSITE" id="PS51645"/>
    </source>
</evidence>
<comment type="caution">
    <text evidence="10">The sequence shown here is derived from an EMBL/GenBank/DDBJ whole genome shotgun (WGS) entry which is preliminary data.</text>
</comment>
<dbReference type="PROSITE" id="PS51645">
    <property type="entry name" value="PHR_CRY_ALPHA_BETA"/>
    <property type="match status" value="1"/>
</dbReference>
<dbReference type="InterPro" id="IPR006050">
    <property type="entry name" value="DNA_photolyase_N"/>
</dbReference>
<dbReference type="Proteomes" id="UP000664859">
    <property type="component" value="Unassembled WGS sequence"/>
</dbReference>
<dbReference type="Pfam" id="PF00875">
    <property type="entry name" value="DNA_photolyase"/>
    <property type="match status" value="1"/>
</dbReference>
<dbReference type="PROSITE" id="PS00394">
    <property type="entry name" value="DNA_PHOTOLYASES_1_1"/>
    <property type="match status" value="1"/>
</dbReference>
<keyword evidence="4 7" id="KW-0157">Chromophore</keyword>
<feature type="domain" description="Photolyase/cryptochrome alpha/beta" evidence="9">
    <location>
        <begin position="4"/>
        <end position="152"/>
    </location>
</feature>
<gene>
    <name evidence="10" type="ORF">JKP88DRAFT_271800</name>
</gene>
<evidence type="ECO:0000256" key="8">
    <source>
        <dbReference type="SAM" id="MobiDB-lite"/>
    </source>
</evidence>
<feature type="site" description="Electron transfer via tryptophanyl radical" evidence="6">
    <location>
        <position position="425"/>
    </location>
</feature>
<dbReference type="PRINTS" id="PR00147">
    <property type="entry name" value="DNAPHOTLYASE"/>
</dbReference>
<dbReference type="InterPro" id="IPR002081">
    <property type="entry name" value="Cryptochrome/DNA_photolyase_1"/>
</dbReference>
<evidence type="ECO:0000256" key="7">
    <source>
        <dbReference type="RuleBase" id="RU367151"/>
    </source>
</evidence>
<dbReference type="Pfam" id="PF03441">
    <property type="entry name" value="FAD_binding_7"/>
    <property type="match status" value="1"/>
</dbReference>
<comment type="similarity">
    <text evidence="1 7">Belongs to the DNA photolyase class-1 family.</text>
</comment>
<dbReference type="SUPFAM" id="SSF52425">
    <property type="entry name" value="Cryptochrome/photolyase, N-terminal domain"/>
    <property type="match status" value="1"/>
</dbReference>
<comment type="cofactor">
    <cofactor evidence="5 7">
        <name>FAD</name>
        <dbReference type="ChEBI" id="CHEBI:57692"/>
    </cofactor>
    <text evidence="5 7">Binds 1 FAD per subunit.</text>
</comment>
<feature type="region of interest" description="Disordered" evidence="8">
    <location>
        <begin position="490"/>
        <end position="530"/>
    </location>
</feature>
<dbReference type="InterPro" id="IPR036155">
    <property type="entry name" value="Crypto/Photolyase_N_sf"/>
</dbReference>
<evidence type="ECO:0000256" key="2">
    <source>
        <dbReference type="ARBA" id="ARBA00022630"/>
    </source>
</evidence>
<keyword evidence="2 5" id="KW-0285">Flavoprotein</keyword>
<dbReference type="PANTHER" id="PTHR11455:SF22">
    <property type="entry name" value="CRYPTOCHROME DASH"/>
    <property type="match status" value="1"/>
</dbReference>
<dbReference type="InterPro" id="IPR036134">
    <property type="entry name" value="Crypto/Photolyase_FAD-like_sf"/>
</dbReference>
<evidence type="ECO:0000256" key="6">
    <source>
        <dbReference type="PIRSR" id="PIRSR602081-2"/>
    </source>
</evidence>
<dbReference type="InterPro" id="IPR018394">
    <property type="entry name" value="DNA_photolyase_1_CS_C"/>
</dbReference>
<dbReference type="SUPFAM" id="SSF48173">
    <property type="entry name" value="Cryptochrome/photolyase FAD-binding domain"/>
    <property type="match status" value="1"/>
</dbReference>
<proteinExistence type="inferred from homology"/>
<evidence type="ECO:0000313" key="11">
    <source>
        <dbReference type="Proteomes" id="UP000664859"/>
    </source>
</evidence>
<dbReference type="GO" id="GO:0003904">
    <property type="term" value="F:deoxyribodipyrimidine photo-lyase activity"/>
    <property type="evidence" value="ECO:0007669"/>
    <property type="project" value="TreeGrafter"/>
</dbReference>
<protein>
    <recommendedName>
        <fullName evidence="7">Cryptochrome DASH</fullName>
    </recommendedName>
</protein>
<keyword evidence="3 5" id="KW-0274">FAD</keyword>
<dbReference type="Gene3D" id="1.10.579.10">
    <property type="entry name" value="DNA Cyclobutane Dipyrimidine Photolyase, subunit A, domain 3"/>
    <property type="match status" value="1"/>
</dbReference>
<dbReference type="OrthoDB" id="435881at2759"/>
<feature type="site" description="Electron transfer via tryptophanyl radical" evidence="6">
    <location>
        <position position="349"/>
    </location>
</feature>
<feature type="binding site" evidence="5">
    <location>
        <position position="264"/>
    </location>
    <ligand>
        <name>FAD</name>
        <dbReference type="ChEBI" id="CHEBI:57692"/>
    </ligand>
</feature>
<dbReference type="InterPro" id="IPR014729">
    <property type="entry name" value="Rossmann-like_a/b/a_fold"/>
</dbReference>
<dbReference type="Gene3D" id="1.25.40.80">
    <property type="match status" value="1"/>
</dbReference>
<reference evidence="10" key="1">
    <citation type="submission" date="2021-02" db="EMBL/GenBank/DDBJ databases">
        <title>First Annotated Genome of the Yellow-green Alga Tribonema minus.</title>
        <authorList>
            <person name="Mahan K.M."/>
        </authorList>
    </citation>
    <scope>NUCLEOTIDE SEQUENCE</scope>
    <source>
        <strain evidence="10">UTEX B ZZ1240</strain>
    </source>
</reference>
<comment type="function">
    <text evidence="7">May have a photoreceptor function.</text>
</comment>
<feature type="binding site" evidence="5">
    <location>
        <begin position="415"/>
        <end position="417"/>
    </location>
    <ligand>
        <name>FAD</name>
        <dbReference type="ChEBI" id="CHEBI:57692"/>
    </ligand>
</feature>
<evidence type="ECO:0000313" key="10">
    <source>
        <dbReference type="EMBL" id="KAG5187593.1"/>
    </source>
</evidence>
<dbReference type="Gene3D" id="3.40.50.620">
    <property type="entry name" value="HUPs"/>
    <property type="match status" value="1"/>
</dbReference>
<comment type="cofactor">
    <cofactor evidence="7">
        <name>(6R)-5,10-methylene-5,6,7,8-tetrahydrofolate</name>
        <dbReference type="ChEBI" id="CHEBI:15636"/>
    </cofactor>
    <text evidence="7">Binds 1 5,10-methenyltetrahydrofolate (MTHF) per subunit.</text>
</comment>
<dbReference type="InterPro" id="IPR014133">
    <property type="entry name" value="Cry_DASH"/>
</dbReference>
<dbReference type="AlphaFoldDB" id="A0A835ZER2"/>
<keyword evidence="11" id="KW-1185">Reference proteome</keyword>
<evidence type="ECO:0000256" key="1">
    <source>
        <dbReference type="ARBA" id="ARBA00005862"/>
    </source>
</evidence>
<sequence length="530" mass="58563">MASTKVVVFFRNDLRVADNYCLNLASKEAAKAKERGDTVEVLPVYCFDPRNFGETEFGSPKTGAYRTRFLLECVADLRHSLQSLGSDLCVSTEAPEALIPRLLQSDGDKRRHIVTCQTEVTSEEMAADEAVERSARGAGGGAEFSMQRVWGATLYHPEDMVHSIEQLPEVFTKWRTQTEAKNVPIRAPQPAPAKGALPLPAKDANAAFWQGCSAPLPTLQDLGFAEGETGEGDPKGVLPFRGGEIAAMARLNHYTLESDALATYFDTRNGMLGADYSSKFSPWLAAGCVSARAVHAACKRYEAERVANKSTYWMTFELMWRDYFKFYVAKHGARLFYPDGVHPREGHKWQKDFSALAAWKEGRTGSPLVDANMREIAATGFMSNRGRQNAASYLVHDLGLDWRLGADHFESLLLDYDVASNWGNWHALAGLQGGRLNRFNIPKQAHQYDPDGAYVRHWCPELARVPRQHVHAPHAMPRALQAEVGCRVGPGGDYPAPQRTLPFSASEVGQRHGDLGGGKRRGGRGGRRRG</sequence>
<evidence type="ECO:0000256" key="5">
    <source>
        <dbReference type="PIRSR" id="PIRSR602081-1"/>
    </source>
</evidence>
<evidence type="ECO:0000256" key="3">
    <source>
        <dbReference type="ARBA" id="ARBA00022827"/>
    </source>
</evidence>
<dbReference type="GO" id="GO:0071949">
    <property type="term" value="F:FAD binding"/>
    <property type="evidence" value="ECO:0007669"/>
    <property type="project" value="TreeGrafter"/>
</dbReference>
<dbReference type="GO" id="GO:0000719">
    <property type="term" value="P:photoreactive repair"/>
    <property type="evidence" value="ECO:0007669"/>
    <property type="project" value="TreeGrafter"/>
</dbReference>
<feature type="compositionally biased region" description="Basic residues" evidence="8">
    <location>
        <begin position="518"/>
        <end position="530"/>
    </location>
</feature>
<evidence type="ECO:0000256" key="4">
    <source>
        <dbReference type="ARBA" id="ARBA00022991"/>
    </source>
</evidence>